<dbReference type="EMBL" id="DXBC01000046">
    <property type="protein sequence ID" value="HIZ78788.1"/>
    <property type="molecule type" value="Genomic_DNA"/>
</dbReference>
<dbReference type="AlphaFoldDB" id="A0A9D2K5T7"/>
<dbReference type="InterPro" id="IPR029035">
    <property type="entry name" value="DHS-like_NAD/FAD-binding_dom"/>
</dbReference>
<dbReference type="SUPFAM" id="SSF52467">
    <property type="entry name" value="DHS-like NAD/FAD-binding domain"/>
    <property type="match status" value="1"/>
</dbReference>
<dbReference type="Gene3D" id="3.30.1600.10">
    <property type="entry name" value="SIR2/SIRT2 'Small Domain"/>
    <property type="match status" value="1"/>
</dbReference>
<gene>
    <name evidence="2" type="ORF">IAA17_03235</name>
</gene>
<organism evidence="2 3">
    <name type="scientific">Candidatus Lachnoclostridium stercorigallinarum</name>
    <dbReference type="NCBI Taxonomy" id="2838634"/>
    <lineage>
        <taxon>Bacteria</taxon>
        <taxon>Bacillati</taxon>
        <taxon>Bacillota</taxon>
        <taxon>Clostridia</taxon>
        <taxon>Lachnospirales</taxon>
        <taxon>Lachnospiraceae</taxon>
    </lineage>
</organism>
<accession>A0A9D2K5T7</accession>
<proteinExistence type="predicted"/>
<protein>
    <submittedName>
        <fullName evidence="2">Uncharacterized protein</fullName>
    </submittedName>
</protein>
<evidence type="ECO:0000313" key="3">
    <source>
        <dbReference type="Proteomes" id="UP000824101"/>
    </source>
</evidence>
<dbReference type="InterPro" id="IPR026591">
    <property type="entry name" value="Sirtuin_cat_small_dom_sf"/>
</dbReference>
<sequence>MTKELEIGEELHSRVKDAEKVLVGLGAEWNKDAGDGVGEAYEALARLLEGKDYFIVTVNVDGEIFRSSLDGKRITAPCGNIHWLQCRAACTTDIWEEGEVPDGICPHCGEPLIPNTVEADHYIEEGYLISWRDYTEWLGRTLNRRLEVLELGAGLEMRELQVIRWPLEKTVFFNNKAHMYRINGEFPQISDEIGDKARSVRENSVEFVEKL</sequence>
<evidence type="ECO:0000313" key="2">
    <source>
        <dbReference type="EMBL" id="HIZ78788.1"/>
    </source>
</evidence>
<dbReference type="Proteomes" id="UP000824101">
    <property type="component" value="Unassembled WGS sequence"/>
</dbReference>
<reference evidence="2" key="2">
    <citation type="submission" date="2021-04" db="EMBL/GenBank/DDBJ databases">
        <authorList>
            <person name="Gilroy R."/>
        </authorList>
    </citation>
    <scope>NUCLEOTIDE SEQUENCE</scope>
    <source>
        <strain evidence="2">ChiBcec1-1093</strain>
    </source>
</reference>
<dbReference type="GO" id="GO:0016740">
    <property type="term" value="F:transferase activity"/>
    <property type="evidence" value="ECO:0007669"/>
    <property type="project" value="UniProtKB-KW"/>
</dbReference>
<name>A0A9D2K5T7_9FIRM</name>
<evidence type="ECO:0000256" key="1">
    <source>
        <dbReference type="ARBA" id="ARBA00022679"/>
    </source>
</evidence>
<comment type="caution">
    <text evidence="2">The sequence shown here is derived from an EMBL/GenBank/DDBJ whole genome shotgun (WGS) entry which is preliminary data.</text>
</comment>
<reference evidence="2" key="1">
    <citation type="journal article" date="2021" name="PeerJ">
        <title>Extensive microbial diversity within the chicken gut microbiome revealed by metagenomics and culture.</title>
        <authorList>
            <person name="Gilroy R."/>
            <person name="Ravi A."/>
            <person name="Getino M."/>
            <person name="Pursley I."/>
            <person name="Horton D.L."/>
            <person name="Alikhan N.F."/>
            <person name="Baker D."/>
            <person name="Gharbi K."/>
            <person name="Hall N."/>
            <person name="Watson M."/>
            <person name="Adriaenssens E.M."/>
            <person name="Foster-Nyarko E."/>
            <person name="Jarju S."/>
            <person name="Secka A."/>
            <person name="Antonio M."/>
            <person name="Oren A."/>
            <person name="Chaudhuri R.R."/>
            <person name="La Ragione R."/>
            <person name="Hildebrand F."/>
            <person name="Pallen M.J."/>
        </authorList>
    </citation>
    <scope>NUCLEOTIDE SEQUENCE</scope>
    <source>
        <strain evidence="2">ChiBcec1-1093</strain>
    </source>
</reference>
<keyword evidence="1" id="KW-0808">Transferase</keyword>
<dbReference type="Gene3D" id="3.40.50.1220">
    <property type="entry name" value="TPP-binding domain"/>
    <property type="match status" value="1"/>
</dbReference>